<comment type="caution">
    <text evidence="1">The sequence shown here is derived from an EMBL/GenBank/DDBJ whole genome shotgun (WGS) entry which is preliminary data.</text>
</comment>
<proteinExistence type="predicted"/>
<evidence type="ECO:0000313" key="2">
    <source>
        <dbReference type="Proteomes" id="UP000533724"/>
    </source>
</evidence>
<reference evidence="1 2" key="1">
    <citation type="submission" date="2020-08" db="EMBL/GenBank/DDBJ databases">
        <title>Genomic Encyclopedia of Type Strains, Phase IV (KMG-V): Genome sequencing to study the core and pangenomes of soil and plant-associated prokaryotes.</title>
        <authorList>
            <person name="Whitman W."/>
        </authorList>
    </citation>
    <scope>NUCLEOTIDE SEQUENCE [LARGE SCALE GENOMIC DNA]</scope>
    <source>
        <strain evidence="1 2">SEMIA 414</strain>
    </source>
</reference>
<gene>
    <name evidence="1" type="ORF">GGE15_006989</name>
</gene>
<dbReference type="Proteomes" id="UP000533724">
    <property type="component" value="Unassembled WGS sequence"/>
</dbReference>
<dbReference type="AlphaFoldDB" id="A0A7W6USR0"/>
<sequence length="96" mass="11059">MLLKRNPKSLICHLSLEHLICLGIFLTLKCENGEWSREAFVLVIGISDPIILLAFIAPTKTRPIDLDRERKRRGPQPPKPLQTHGQAIMRLSFFWN</sequence>
<dbReference type="EMBL" id="JACIHI010000026">
    <property type="protein sequence ID" value="MBB4443683.1"/>
    <property type="molecule type" value="Genomic_DNA"/>
</dbReference>
<organism evidence="1 2">
    <name type="scientific">Rhizobium esperanzae</name>
    <dbReference type="NCBI Taxonomy" id="1967781"/>
    <lineage>
        <taxon>Bacteria</taxon>
        <taxon>Pseudomonadati</taxon>
        <taxon>Pseudomonadota</taxon>
        <taxon>Alphaproteobacteria</taxon>
        <taxon>Hyphomicrobiales</taxon>
        <taxon>Rhizobiaceae</taxon>
        <taxon>Rhizobium/Agrobacterium group</taxon>
        <taxon>Rhizobium</taxon>
    </lineage>
</organism>
<name>A0A7W6USR0_9HYPH</name>
<protein>
    <submittedName>
        <fullName evidence="1">Uncharacterized protein</fullName>
    </submittedName>
</protein>
<evidence type="ECO:0000313" key="1">
    <source>
        <dbReference type="EMBL" id="MBB4443683.1"/>
    </source>
</evidence>
<accession>A0A7W6USR0</accession>